<dbReference type="Gene3D" id="1.25.40.180">
    <property type="match status" value="1"/>
</dbReference>
<feature type="domain" description="C3H1-type" evidence="7">
    <location>
        <begin position="40"/>
        <end position="68"/>
    </location>
</feature>
<evidence type="ECO:0000256" key="5">
    <source>
        <dbReference type="PROSITE-ProRule" id="PRU00723"/>
    </source>
</evidence>
<comment type="caution">
    <text evidence="8">The sequence shown here is derived from an EMBL/GenBank/DDBJ whole genome shotgun (WGS) entry which is preliminary data.</text>
</comment>
<evidence type="ECO:0000256" key="6">
    <source>
        <dbReference type="SAM" id="MobiDB-lite"/>
    </source>
</evidence>
<dbReference type="Gene3D" id="4.10.1000.10">
    <property type="entry name" value="Zinc finger, CCCH-type"/>
    <property type="match status" value="1"/>
</dbReference>
<dbReference type="InterPro" id="IPR036855">
    <property type="entry name" value="Znf_CCCH_sf"/>
</dbReference>
<dbReference type="GO" id="GO:0008270">
    <property type="term" value="F:zinc ion binding"/>
    <property type="evidence" value="ECO:0007669"/>
    <property type="project" value="UniProtKB-KW"/>
</dbReference>
<accession>A0AAD8X0D0</accession>
<dbReference type="SUPFAM" id="SSF48371">
    <property type="entry name" value="ARM repeat"/>
    <property type="match status" value="1"/>
</dbReference>
<feature type="domain" description="C3H1-type" evidence="7">
    <location>
        <begin position="172"/>
        <end position="200"/>
    </location>
</feature>
<dbReference type="InterPro" id="IPR000571">
    <property type="entry name" value="Znf_CCCH"/>
</dbReference>
<evidence type="ECO:0000313" key="8">
    <source>
        <dbReference type="EMBL" id="KAK1691831.1"/>
    </source>
</evidence>
<dbReference type="PANTHER" id="PTHR47851:SF8">
    <property type="entry name" value="NO APICAL MERISTEM-ASSOCIATED C-TERMINAL DOMAIN-CONTAINING PROTEIN"/>
    <property type="match status" value="1"/>
</dbReference>
<keyword evidence="1 5" id="KW-0479">Metal-binding</keyword>
<feature type="compositionally biased region" description="Polar residues" evidence="6">
    <location>
        <begin position="19"/>
        <end position="28"/>
    </location>
</feature>
<gene>
    <name evidence="8" type="ORF">QYE76_008528</name>
</gene>
<evidence type="ECO:0000256" key="4">
    <source>
        <dbReference type="ARBA" id="ARBA00023125"/>
    </source>
</evidence>
<keyword evidence="2 5" id="KW-0863">Zinc-finger</keyword>
<dbReference type="Pfam" id="PF00642">
    <property type="entry name" value="zf-CCCH"/>
    <property type="match status" value="3"/>
</dbReference>
<dbReference type="PROSITE" id="PS50103">
    <property type="entry name" value="ZF_C3H1"/>
    <property type="match status" value="3"/>
</dbReference>
<organism evidence="8 9">
    <name type="scientific">Lolium multiflorum</name>
    <name type="common">Italian ryegrass</name>
    <name type="synonym">Lolium perenne subsp. multiflorum</name>
    <dbReference type="NCBI Taxonomy" id="4521"/>
    <lineage>
        <taxon>Eukaryota</taxon>
        <taxon>Viridiplantae</taxon>
        <taxon>Streptophyta</taxon>
        <taxon>Embryophyta</taxon>
        <taxon>Tracheophyta</taxon>
        <taxon>Spermatophyta</taxon>
        <taxon>Magnoliopsida</taxon>
        <taxon>Liliopsida</taxon>
        <taxon>Poales</taxon>
        <taxon>Poaceae</taxon>
        <taxon>BOP clade</taxon>
        <taxon>Pooideae</taxon>
        <taxon>Poodae</taxon>
        <taxon>Poeae</taxon>
        <taxon>Poeae Chloroplast Group 2 (Poeae type)</taxon>
        <taxon>Loliodinae</taxon>
        <taxon>Loliinae</taxon>
        <taxon>Lolium</taxon>
    </lineage>
</organism>
<keyword evidence="4" id="KW-0238">DNA-binding</keyword>
<dbReference type="GO" id="GO:0003723">
    <property type="term" value="F:RNA binding"/>
    <property type="evidence" value="ECO:0007669"/>
    <property type="project" value="InterPro"/>
</dbReference>
<name>A0AAD8X0D0_LOLMU</name>
<dbReference type="SUPFAM" id="SSF90229">
    <property type="entry name" value="CCCH zinc finger"/>
    <property type="match status" value="1"/>
</dbReference>
<keyword evidence="9" id="KW-1185">Reference proteome</keyword>
<dbReference type="SMART" id="SM00356">
    <property type="entry name" value="ZnF_C3H1"/>
    <property type="match status" value="3"/>
</dbReference>
<evidence type="ECO:0000256" key="1">
    <source>
        <dbReference type="ARBA" id="ARBA00022723"/>
    </source>
</evidence>
<feature type="region of interest" description="Disordered" evidence="6">
    <location>
        <begin position="1"/>
        <end position="39"/>
    </location>
</feature>
<evidence type="ECO:0000256" key="3">
    <source>
        <dbReference type="ARBA" id="ARBA00022833"/>
    </source>
</evidence>
<dbReference type="Gene3D" id="2.30.30.1190">
    <property type="match status" value="1"/>
</dbReference>
<proteinExistence type="predicted"/>
<evidence type="ECO:0000259" key="7">
    <source>
        <dbReference type="PROSITE" id="PS50103"/>
    </source>
</evidence>
<dbReference type="InterPro" id="IPR003890">
    <property type="entry name" value="MIF4G-like_typ-3"/>
</dbReference>
<evidence type="ECO:0000313" key="9">
    <source>
        <dbReference type="Proteomes" id="UP001231189"/>
    </source>
</evidence>
<reference evidence="8" key="1">
    <citation type="submission" date="2023-07" db="EMBL/GenBank/DDBJ databases">
        <title>A chromosome-level genome assembly of Lolium multiflorum.</title>
        <authorList>
            <person name="Chen Y."/>
            <person name="Copetti D."/>
            <person name="Kolliker R."/>
            <person name="Studer B."/>
        </authorList>
    </citation>
    <scope>NUCLEOTIDE SEQUENCE</scope>
    <source>
        <strain evidence="8">02402/16</strain>
        <tissue evidence="8">Leaf</tissue>
    </source>
</reference>
<feature type="zinc finger region" description="C3H1-type" evidence="5">
    <location>
        <begin position="40"/>
        <end position="68"/>
    </location>
</feature>
<dbReference type="SMART" id="SM00543">
    <property type="entry name" value="MIF4G"/>
    <property type="match status" value="1"/>
</dbReference>
<dbReference type="Pfam" id="PF12776">
    <property type="entry name" value="Myb_DNA-bind_3"/>
    <property type="match status" value="1"/>
</dbReference>
<feature type="zinc finger region" description="C3H1-type" evidence="5">
    <location>
        <begin position="172"/>
        <end position="200"/>
    </location>
</feature>
<dbReference type="Pfam" id="PF02854">
    <property type="entry name" value="MIF4G"/>
    <property type="match status" value="1"/>
</dbReference>
<dbReference type="Proteomes" id="UP001231189">
    <property type="component" value="Unassembled WGS sequence"/>
</dbReference>
<protein>
    <recommendedName>
        <fullName evidence="7">C3H1-type domain-containing protein</fullName>
    </recommendedName>
</protein>
<feature type="zinc finger region" description="C3H1-type" evidence="5">
    <location>
        <begin position="85"/>
        <end position="113"/>
    </location>
</feature>
<dbReference type="EMBL" id="JAUUTY010000001">
    <property type="protein sequence ID" value="KAK1691831.1"/>
    <property type="molecule type" value="Genomic_DNA"/>
</dbReference>
<dbReference type="InterPro" id="IPR016024">
    <property type="entry name" value="ARM-type_fold"/>
</dbReference>
<sequence>MGDSEASPIAPSPSDGRPSLTQLASSETLAAGAPPEYLRRPGEPDCSYYVKFGSCGYGTSCWFNHPPKPAGSRCGEMIKPEYPRRPGEPDCSYYVKFGSCGYGMSCMFNHPPQTYRLAANAAGGSSSRSGCEASSSEQYKQYSSRKACKYNPHGGQTEVEQVKLNLLGLPLRPGIGLCSYYMHRGICKFGINCKFHHPDRESEHASWNASWQVIQGSSQLNFSSELVQRALNGQYVPLATSPTNGTLEIIPTQGDYPCAKWSGYQHRDSCFETAKRVQYTRDQLLELREVQTQSCNRYDRTDSCVWRSRSSQIPVVASEEKSWDNIYEAQESYAPSGKQEQLNKHDQLNFQLDSNAQVYVPWSIQRGNLSDRDGVLMAVKGILDKLTPEKFDLVKDRLIEAGITRDDILEDVITVMFEKAVSEPTFCPTYAQLCSYLNKKLPSSPPEEPDGKEIAFASVLLSNCHEVFKGAGNLCAEIDRLTGPDQEMETQNKQIMLMKLRTLGNIRLIGELLKQKIAIERIVQHTVQMDENMQGKPDWDTFATKVFCDICTDEVLAGNRPTEHLNAIGYDNLYTKFNEKTKKGYNHEQFKSKWESLKKDYQTWKALMDSEDDLGKDPKMNTISASPEWWAKKMEAMPDCGKFRSAPLENVDLLNIMFEDMLDSSSTTPEVNLAVNTTIESEHGASDGNDMRIIDKDVNEQSKEAMLQKSCNKESNSTKPNTICVHDHLVNLDENVNPGKSATSMRIDRVGSNISEIMELVVDAGVEEGTDEHFIATELFIRPEYREMFLTLKTPRGRIGWLKKMCQVKK</sequence>
<feature type="domain" description="C3H1-type" evidence="7">
    <location>
        <begin position="85"/>
        <end position="113"/>
    </location>
</feature>
<evidence type="ECO:0000256" key="2">
    <source>
        <dbReference type="ARBA" id="ARBA00022771"/>
    </source>
</evidence>
<dbReference type="GO" id="GO:0003677">
    <property type="term" value="F:DNA binding"/>
    <property type="evidence" value="ECO:0007669"/>
    <property type="project" value="UniProtKB-KW"/>
</dbReference>
<keyword evidence="3 5" id="KW-0862">Zinc</keyword>
<dbReference type="InterPro" id="IPR024752">
    <property type="entry name" value="Myb/SANT-like_dom"/>
</dbReference>
<dbReference type="PANTHER" id="PTHR47851">
    <property type="entry name" value="OS06G0588700 PROTEIN-RELATED"/>
    <property type="match status" value="1"/>
</dbReference>
<dbReference type="AlphaFoldDB" id="A0AAD8X0D0"/>